<organism evidence="2">
    <name type="scientific">Anopheles darlingi</name>
    <name type="common">Mosquito</name>
    <dbReference type="NCBI Taxonomy" id="43151"/>
    <lineage>
        <taxon>Eukaryota</taxon>
        <taxon>Metazoa</taxon>
        <taxon>Ecdysozoa</taxon>
        <taxon>Arthropoda</taxon>
        <taxon>Hexapoda</taxon>
        <taxon>Insecta</taxon>
        <taxon>Pterygota</taxon>
        <taxon>Neoptera</taxon>
        <taxon>Endopterygota</taxon>
        <taxon>Diptera</taxon>
        <taxon>Nematocera</taxon>
        <taxon>Culicoidea</taxon>
        <taxon>Culicidae</taxon>
        <taxon>Anophelinae</taxon>
        <taxon>Anopheles</taxon>
    </lineage>
</organism>
<name>A0A2M4DMT9_ANODA</name>
<sequence length="82" mass="9027">MLALSLSLSIYAFATGLDGGEYPGFFWRGSLQCSIIKKASPREGSTHQQQQQRVYCCIFGAAIPTDVVLGVRFRVLVLLLCE</sequence>
<reference evidence="2" key="1">
    <citation type="submission" date="2018-01" db="EMBL/GenBank/DDBJ databases">
        <title>An insight into the sialome of Amazonian anophelines.</title>
        <authorList>
            <person name="Ribeiro J.M."/>
            <person name="Scarpassa V."/>
            <person name="Calvo E."/>
        </authorList>
    </citation>
    <scope>NUCLEOTIDE SEQUENCE</scope>
</reference>
<feature type="chain" id="PRO_5014805200" evidence="1">
    <location>
        <begin position="17"/>
        <end position="82"/>
    </location>
</feature>
<dbReference type="AlphaFoldDB" id="A0A2M4DMT9"/>
<protein>
    <submittedName>
        <fullName evidence="2">Putative secreted protein</fullName>
    </submittedName>
</protein>
<feature type="signal peptide" evidence="1">
    <location>
        <begin position="1"/>
        <end position="16"/>
    </location>
</feature>
<evidence type="ECO:0000313" key="2">
    <source>
        <dbReference type="EMBL" id="MBW78458.1"/>
    </source>
</evidence>
<keyword evidence="1" id="KW-0732">Signal</keyword>
<dbReference type="EMBL" id="GGFL01014280">
    <property type="protein sequence ID" value="MBW78458.1"/>
    <property type="molecule type" value="Transcribed_RNA"/>
</dbReference>
<accession>A0A2M4DMT9</accession>
<proteinExistence type="predicted"/>
<evidence type="ECO:0000256" key="1">
    <source>
        <dbReference type="SAM" id="SignalP"/>
    </source>
</evidence>